<evidence type="ECO:0000313" key="2">
    <source>
        <dbReference type="EMBL" id="CAI5446537.1"/>
    </source>
</evidence>
<accession>A0A9P1IJB4</accession>
<feature type="compositionally biased region" description="Basic and acidic residues" evidence="1">
    <location>
        <begin position="386"/>
        <end position="397"/>
    </location>
</feature>
<feature type="region of interest" description="Disordered" evidence="1">
    <location>
        <begin position="358"/>
        <end position="397"/>
    </location>
</feature>
<name>A0A9P1IJB4_9PELO</name>
<dbReference type="SUPFAM" id="SSF56112">
    <property type="entry name" value="Protein kinase-like (PK-like)"/>
    <property type="match status" value="1"/>
</dbReference>
<organism evidence="2 3">
    <name type="scientific">Caenorhabditis angaria</name>
    <dbReference type="NCBI Taxonomy" id="860376"/>
    <lineage>
        <taxon>Eukaryota</taxon>
        <taxon>Metazoa</taxon>
        <taxon>Ecdysozoa</taxon>
        <taxon>Nematoda</taxon>
        <taxon>Chromadorea</taxon>
        <taxon>Rhabditida</taxon>
        <taxon>Rhabditina</taxon>
        <taxon>Rhabditomorpha</taxon>
        <taxon>Rhabditoidea</taxon>
        <taxon>Rhabditidae</taxon>
        <taxon>Peloderinae</taxon>
        <taxon>Caenorhabditis</taxon>
    </lineage>
</organism>
<gene>
    <name evidence="2" type="ORF">CAMP_LOCUS9174</name>
</gene>
<dbReference type="Gene3D" id="1.10.510.10">
    <property type="entry name" value="Transferase(Phosphotransferase) domain 1"/>
    <property type="match status" value="1"/>
</dbReference>
<evidence type="ECO:0000313" key="3">
    <source>
        <dbReference type="Proteomes" id="UP001152747"/>
    </source>
</evidence>
<reference evidence="2" key="1">
    <citation type="submission" date="2022-11" db="EMBL/GenBank/DDBJ databases">
        <authorList>
            <person name="Kikuchi T."/>
        </authorList>
    </citation>
    <scope>NUCLEOTIDE SEQUENCE</scope>
    <source>
        <strain evidence="2">PS1010</strain>
    </source>
</reference>
<evidence type="ECO:0008006" key="4">
    <source>
        <dbReference type="Google" id="ProtNLM"/>
    </source>
</evidence>
<dbReference type="InterPro" id="IPR050235">
    <property type="entry name" value="CK1_Ser-Thr_kinase"/>
</dbReference>
<protein>
    <recommendedName>
        <fullName evidence="4">Protein kinase domain-containing protein</fullName>
    </recommendedName>
</protein>
<sequence>MQQDKCSPFYSIPRFGENEPEKPKADLLEQEKNNAYIKSVYDATMAVFESDKSPKRILEKKEYSTVFPKLLITKTGYQVVEILNCFDPNGYLPAMARVESVETDKLYFAKVQMRKPIEKVSGTDHNILLRELYVLGNWIDKPKEETKYLTKLADCGFDDNFRFILIEDAFTNLKILQNSRNKMPRNFVFLLTYHSFQAVKQLHQAHFMHCDLHPACFTISPPFSLKIKNFYRASFTTSTRNLVIKKLRTTAFSSRKAYKIGEKLELLDDYENWFHVIMHATCKNGLPWKEETADLQAKEKFYELLDADWFGSADMLCLIPHLLKKYRSVRKFESAVDELFSINVKMFDKNEAPDWGFFVPEEKPKKSTRKKKIGDRGRNNGKNQHRSGEAGKTKTEETDVKIYGLASD</sequence>
<dbReference type="EMBL" id="CANHGI010000003">
    <property type="protein sequence ID" value="CAI5446537.1"/>
    <property type="molecule type" value="Genomic_DNA"/>
</dbReference>
<comment type="caution">
    <text evidence="2">The sequence shown here is derived from an EMBL/GenBank/DDBJ whole genome shotgun (WGS) entry which is preliminary data.</text>
</comment>
<proteinExistence type="predicted"/>
<evidence type="ECO:0000256" key="1">
    <source>
        <dbReference type="SAM" id="MobiDB-lite"/>
    </source>
</evidence>
<dbReference type="AlphaFoldDB" id="A0A9P1IJB4"/>
<dbReference type="InterPro" id="IPR011009">
    <property type="entry name" value="Kinase-like_dom_sf"/>
</dbReference>
<feature type="region of interest" description="Disordered" evidence="1">
    <location>
        <begin position="1"/>
        <end position="24"/>
    </location>
</feature>
<dbReference type="PANTHER" id="PTHR11909">
    <property type="entry name" value="CASEIN KINASE-RELATED"/>
    <property type="match status" value="1"/>
</dbReference>
<keyword evidence="3" id="KW-1185">Reference proteome</keyword>
<dbReference type="Proteomes" id="UP001152747">
    <property type="component" value="Unassembled WGS sequence"/>
</dbReference>